<protein>
    <submittedName>
        <fullName evidence="3">Uncharacterized protein DUF402</fullName>
    </submittedName>
</protein>
<accession>A0A561WND7</accession>
<dbReference type="InterPro" id="IPR007295">
    <property type="entry name" value="DUF402"/>
</dbReference>
<evidence type="ECO:0000259" key="2">
    <source>
        <dbReference type="Pfam" id="PF04167"/>
    </source>
</evidence>
<dbReference type="PANTHER" id="PTHR39159:SF1">
    <property type="entry name" value="UPF0374 PROTEIN YGAC"/>
    <property type="match status" value="1"/>
</dbReference>
<proteinExistence type="predicted"/>
<dbReference type="AlphaFoldDB" id="A0A561WND7"/>
<dbReference type="Pfam" id="PF04167">
    <property type="entry name" value="DUF402"/>
    <property type="match status" value="1"/>
</dbReference>
<dbReference type="Gene3D" id="2.40.380.10">
    <property type="entry name" value="FomD-like"/>
    <property type="match status" value="1"/>
</dbReference>
<dbReference type="SUPFAM" id="SSF159234">
    <property type="entry name" value="FomD-like"/>
    <property type="match status" value="1"/>
</dbReference>
<dbReference type="InterPro" id="IPR035930">
    <property type="entry name" value="FomD-like_sf"/>
</dbReference>
<dbReference type="Proteomes" id="UP000320239">
    <property type="component" value="Unassembled WGS sequence"/>
</dbReference>
<sequence length="215" mass="24562">MRFAEGRSVLYRNFSADRLVNVRPCRVISDDDRGLLLWLARGSAVVVDVAVDGRGVRDMPFAEWSVVPRKRIVATWSGPGILKFFPPGADHSVWFFRTPEGGFAGWYVNLEQHAIRWDDGAVAGVDVMDQDLDVVVAPDRTWRWKDEDEFAERLAVPQHYWVPDPDAVWAEGRRVIRRIEAGEFPFDGTWTDFRPDPSWPVPVTMPDGWNRPGAR</sequence>
<feature type="domain" description="DUF402" evidence="2">
    <location>
        <begin position="48"/>
        <end position="184"/>
    </location>
</feature>
<comment type="caution">
    <text evidence="3">The sequence shown here is derived from an EMBL/GenBank/DDBJ whole genome shotgun (WGS) entry which is preliminary data.</text>
</comment>
<keyword evidence="4" id="KW-1185">Reference proteome</keyword>
<dbReference type="EMBL" id="VIWY01000001">
    <property type="protein sequence ID" value="TWG25391.1"/>
    <property type="molecule type" value="Genomic_DNA"/>
</dbReference>
<dbReference type="RefSeq" id="WP_122980920.1">
    <property type="nucleotide sequence ID" value="NZ_BOMX01000011.1"/>
</dbReference>
<gene>
    <name evidence="3" type="ORF">FHX34_101357</name>
</gene>
<name>A0A561WND7_ACTTI</name>
<organism evidence="3 4">
    <name type="scientific">Actinoplanes teichomyceticus</name>
    <dbReference type="NCBI Taxonomy" id="1867"/>
    <lineage>
        <taxon>Bacteria</taxon>
        <taxon>Bacillati</taxon>
        <taxon>Actinomycetota</taxon>
        <taxon>Actinomycetes</taxon>
        <taxon>Micromonosporales</taxon>
        <taxon>Micromonosporaceae</taxon>
        <taxon>Actinoplanes</taxon>
    </lineage>
</organism>
<dbReference type="PANTHER" id="PTHR39159">
    <property type="match status" value="1"/>
</dbReference>
<evidence type="ECO:0000256" key="1">
    <source>
        <dbReference type="ARBA" id="ARBA00022801"/>
    </source>
</evidence>
<reference evidence="3 4" key="1">
    <citation type="submission" date="2019-06" db="EMBL/GenBank/DDBJ databases">
        <title>Sequencing the genomes of 1000 actinobacteria strains.</title>
        <authorList>
            <person name="Klenk H.-P."/>
        </authorList>
    </citation>
    <scope>NUCLEOTIDE SEQUENCE [LARGE SCALE GENOMIC DNA]</scope>
    <source>
        <strain evidence="3 4">DSM 43866</strain>
    </source>
</reference>
<dbReference type="InterPro" id="IPR050212">
    <property type="entry name" value="Ntdp-like"/>
</dbReference>
<evidence type="ECO:0000313" key="3">
    <source>
        <dbReference type="EMBL" id="TWG25391.1"/>
    </source>
</evidence>
<keyword evidence="1" id="KW-0378">Hydrolase</keyword>
<evidence type="ECO:0000313" key="4">
    <source>
        <dbReference type="Proteomes" id="UP000320239"/>
    </source>
</evidence>
<dbReference type="OrthoDB" id="3815685at2"/>
<dbReference type="GO" id="GO:0016787">
    <property type="term" value="F:hydrolase activity"/>
    <property type="evidence" value="ECO:0007669"/>
    <property type="project" value="UniProtKB-KW"/>
</dbReference>